<feature type="region of interest" description="Disordered" evidence="1">
    <location>
        <begin position="219"/>
        <end position="240"/>
    </location>
</feature>
<dbReference type="Proteomes" id="UP000640485">
    <property type="component" value="Unassembled WGS sequence"/>
</dbReference>
<evidence type="ECO:0000313" key="2">
    <source>
        <dbReference type="EMBL" id="MBK4218242.1"/>
    </source>
</evidence>
<keyword evidence="3" id="KW-1185">Reference proteome</keyword>
<proteinExistence type="predicted"/>
<dbReference type="RefSeq" id="WP_200689692.1">
    <property type="nucleotide sequence ID" value="NZ_JAEPRQ010000018.1"/>
</dbReference>
<evidence type="ECO:0000313" key="3">
    <source>
        <dbReference type="Proteomes" id="UP000640485"/>
    </source>
</evidence>
<dbReference type="AlphaFoldDB" id="A0A934SN32"/>
<gene>
    <name evidence="2" type="ORF">JJJ17_20130</name>
</gene>
<dbReference type="InterPro" id="IPR032869">
    <property type="entry name" value="WHH_dom_containing"/>
</dbReference>
<protein>
    <submittedName>
        <fullName evidence="2">HNH endonuclease</fullName>
    </submittedName>
</protein>
<dbReference type="EMBL" id="JAEPRQ010000018">
    <property type="protein sequence ID" value="MBK4218242.1"/>
    <property type="molecule type" value="Genomic_DNA"/>
</dbReference>
<keyword evidence="2" id="KW-0378">Hydrolase</keyword>
<sequence>MGNALSGVDVPANDPAVLAAQSRLDDASQVWVDIGIEAGLLVASSSPVGGQVADGISLARNVAAGNYVDAIVDGVGFVPVLGDLFKGFFRGRKIKRALEAADQALDVARKGLSRAQEIARRRIASTRFWGAIKRRRDEILKKYENCNAALCRKQRDDELRAMYRENGVNLPAESTGTWKNADGTPAALGEGMFVPDPNDPVGANLSRHLSRHNATGIPYENGQPNLSGFPPPGSAGPDGKAWSVDIEQSLSGNRQADLDASWGTWRDQYGSDYRDPRGGSWHHTGNGSTMQYVDRDLHGALSHTGDVAINQSPEF</sequence>
<name>A0A934SN32_9RHOB</name>
<evidence type="ECO:0000256" key="1">
    <source>
        <dbReference type="SAM" id="MobiDB-lite"/>
    </source>
</evidence>
<dbReference type="Pfam" id="PF14414">
    <property type="entry name" value="WHH"/>
    <property type="match status" value="1"/>
</dbReference>
<accession>A0A934SN32</accession>
<keyword evidence="2" id="KW-0540">Nuclease</keyword>
<keyword evidence="2" id="KW-0255">Endonuclease</keyword>
<comment type="caution">
    <text evidence="2">The sequence shown here is derived from an EMBL/GenBank/DDBJ whole genome shotgun (WGS) entry which is preliminary data.</text>
</comment>
<dbReference type="GO" id="GO:0004519">
    <property type="term" value="F:endonuclease activity"/>
    <property type="evidence" value="ECO:0007669"/>
    <property type="project" value="UniProtKB-KW"/>
</dbReference>
<organism evidence="2 3">
    <name type="scientific">Paracoccus caeni</name>
    <dbReference type="NCBI Taxonomy" id="657651"/>
    <lineage>
        <taxon>Bacteria</taxon>
        <taxon>Pseudomonadati</taxon>
        <taxon>Pseudomonadota</taxon>
        <taxon>Alphaproteobacteria</taxon>
        <taxon>Rhodobacterales</taxon>
        <taxon>Paracoccaceae</taxon>
        <taxon>Paracoccus</taxon>
    </lineage>
</organism>
<reference evidence="2" key="1">
    <citation type="submission" date="2021-01" db="EMBL/GenBank/DDBJ databases">
        <title>Paracoccus amoyensis sp. nov., isolated from the surface seawater along the coast of Xiamen Island, China.</title>
        <authorList>
            <person name="Lyu L."/>
        </authorList>
    </citation>
    <scope>NUCLEOTIDE SEQUENCE</scope>
    <source>
        <strain evidence="2">MJ17</strain>
    </source>
</reference>